<evidence type="ECO:0000256" key="3">
    <source>
        <dbReference type="ARBA" id="ARBA00022989"/>
    </source>
</evidence>
<keyword evidence="4 5" id="KW-0472">Membrane</keyword>
<evidence type="ECO:0000256" key="2">
    <source>
        <dbReference type="ARBA" id="ARBA00022692"/>
    </source>
</evidence>
<dbReference type="RefSeq" id="WP_003778404.1">
    <property type="nucleotide sequence ID" value="NZ_JH992960.1"/>
</dbReference>
<evidence type="ECO:0000256" key="5">
    <source>
        <dbReference type="SAM" id="Phobius"/>
    </source>
</evidence>
<dbReference type="EMBL" id="AGXA01000022">
    <property type="protein sequence ID" value="EKU93208.1"/>
    <property type="molecule type" value="Genomic_DNA"/>
</dbReference>
<evidence type="ECO:0000256" key="1">
    <source>
        <dbReference type="ARBA" id="ARBA00004141"/>
    </source>
</evidence>
<evidence type="ECO:0000256" key="4">
    <source>
        <dbReference type="ARBA" id="ARBA00023136"/>
    </source>
</evidence>
<keyword evidence="2 5" id="KW-0812">Transmembrane</keyword>
<evidence type="ECO:0000313" key="7">
    <source>
        <dbReference type="Proteomes" id="UP000009875"/>
    </source>
</evidence>
<dbReference type="Pfam" id="PF02361">
    <property type="entry name" value="CbiQ"/>
    <property type="match status" value="1"/>
</dbReference>
<comment type="subcellular location">
    <subcellularLocation>
        <location evidence="1">Membrane</location>
        <topology evidence="1">Multi-pass membrane protein</topology>
    </subcellularLocation>
</comment>
<name>K9E929_9LACT</name>
<keyword evidence="3 5" id="KW-1133">Transmembrane helix</keyword>
<protein>
    <recommendedName>
        <fullName evidence="8">Cobalt transport protein</fullName>
    </recommendedName>
</protein>
<feature type="transmembrane region" description="Helical" evidence="5">
    <location>
        <begin position="52"/>
        <end position="71"/>
    </location>
</feature>
<dbReference type="Proteomes" id="UP000009875">
    <property type="component" value="Unassembled WGS sequence"/>
</dbReference>
<evidence type="ECO:0000313" key="6">
    <source>
        <dbReference type="EMBL" id="EKU93208.1"/>
    </source>
</evidence>
<sequence>MVSKQPAIDLRTKLIFLLATPQLILFNIPFWIEIILVLLYLSLFLFSRDYKWIIFFLVVYSLQVLVFNLLGQVSFHPFLLFILSFLSIGLRQMILSIIAGAFLLKTTAISEWTATLTKLKAPKGLKIGLAVLTRFIITVIHDFNRIRQALLVRGIDFSPKRVLTHPVNAFEYLIIPLLMNTSFTARDLTIAALTKGLDSKAQQTSYRTYTLSGIDYSYWLALAVVTIGGILA</sequence>
<dbReference type="InterPro" id="IPR003339">
    <property type="entry name" value="ABC/ECF_trnsptr_transmembrane"/>
</dbReference>
<accession>K9E929</accession>
<dbReference type="AlphaFoldDB" id="K9E929"/>
<gene>
    <name evidence="6" type="ORF">HMPREF9698_01369</name>
</gene>
<organism evidence="6 7">
    <name type="scientific">Alloiococcus otitis ATCC 51267</name>
    <dbReference type="NCBI Taxonomy" id="883081"/>
    <lineage>
        <taxon>Bacteria</taxon>
        <taxon>Bacillati</taxon>
        <taxon>Bacillota</taxon>
        <taxon>Bacilli</taxon>
        <taxon>Lactobacillales</taxon>
        <taxon>Carnobacteriaceae</taxon>
        <taxon>Alloiococcus</taxon>
    </lineage>
</organism>
<feature type="transmembrane region" description="Helical" evidence="5">
    <location>
        <begin position="23"/>
        <end position="46"/>
    </location>
</feature>
<keyword evidence="7" id="KW-1185">Reference proteome</keyword>
<dbReference type="CDD" id="cd16914">
    <property type="entry name" value="EcfT"/>
    <property type="match status" value="1"/>
</dbReference>
<evidence type="ECO:0008006" key="8">
    <source>
        <dbReference type="Google" id="ProtNLM"/>
    </source>
</evidence>
<comment type="caution">
    <text evidence="6">The sequence shown here is derived from an EMBL/GenBank/DDBJ whole genome shotgun (WGS) entry which is preliminary data.</text>
</comment>
<dbReference type="eggNOG" id="COG0619">
    <property type="taxonomic scope" value="Bacteria"/>
</dbReference>
<dbReference type="GO" id="GO:0005886">
    <property type="term" value="C:plasma membrane"/>
    <property type="evidence" value="ECO:0007669"/>
    <property type="project" value="UniProtKB-ARBA"/>
</dbReference>
<reference evidence="6 7" key="1">
    <citation type="submission" date="2012-09" db="EMBL/GenBank/DDBJ databases">
        <title>The Genome Sequence of Alloiococcus otitis ATCC 51267.</title>
        <authorList>
            <consortium name="The Broad Institute Genome Sequencing Platform"/>
            <person name="Earl A."/>
            <person name="Ward D."/>
            <person name="Feldgarden M."/>
            <person name="Gevers D."/>
            <person name="Huys G."/>
            <person name="Walker B."/>
            <person name="Young S.K."/>
            <person name="Zeng Q."/>
            <person name="Gargeya S."/>
            <person name="Fitzgerald M."/>
            <person name="Haas B."/>
            <person name="Abouelleil A."/>
            <person name="Alvarado L."/>
            <person name="Arachchi H.M."/>
            <person name="Berlin A.M."/>
            <person name="Chapman S.B."/>
            <person name="Goldberg J."/>
            <person name="Griggs A."/>
            <person name="Gujja S."/>
            <person name="Hansen M."/>
            <person name="Howarth C."/>
            <person name="Imamovic A."/>
            <person name="Larimer J."/>
            <person name="McCowen C."/>
            <person name="Montmayeur A."/>
            <person name="Murphy C."/>
            <person name="Neiman D."/>
            <person name="Pearson M."/>
            <person name="Priest M."/>
            <person name="Roberts A."/>
            <person name="Saif S."/>
            <person name="Shea T."/>
            <person name="Sisk P."/>
            <person name="Sykes S."/>
            <person name="Wortman J."/>
            <person name="Nusbaum C."/>
            <person name="Birren B."/>
        </authorList>
    </citation>
    <scope>NUCLEOTIDE SEQUENCE [LARGE SCALE GENOMIC DNA]</scope>
    <source>
        <strain evidence="6 7">ATCC 51267</strain>
    </source>
</reference>
<proteinExistence type="predicted"/>
<dbReference type="HOGENOM" id="CLU_076847_1_1_9"/>
<feature type="transmembrane region" description="Helical" evidence="5">
    <location>
        <begin position="78"/>
        <end position="104"/>
    </location>
</feature>
<dbReference type="STRING" id="883081.HMPREF9698_01369"/>